<evidence type="ECO:0000256" key="4">
    <source>
        <dbReference type="ARBA" id="ARBA00022692"/>
    </source>
</evidence>
<protein>
    <submittedName>
        <fullName evidence="12">Uncharacterized protein LOC113404325</fullName>
    </submittedName>
</protein>
<dbReference type="PANTHER" id="PTHR21137:SF35">
    <property type="entry name" value="ODORANT RECEPTOR 19A-RELATED"/>
    <property type="match status" value="1"/>
</dbReference>
<evidence type="ECO:0000256" key="5">
    <source>
        <dbReference type="ARBA" id="ARBA00022725"/>
    </source>
</evidence>
<evidence type="ECO:0000256" key="9">
    <source>
        <dbReference type="ARBA" id="ARBA00023224"/>
    </source>
</evidence>
<keyword evidence="6 10" id="KW-1133">Transmembrane helix</keyword>
<feature type="transmembrane region" description="Helical" evidence="10">
    <location>
        <begin position="283"/>
        <end position="299"/>
    </location>
</feature>
<organism evidence="11 12">
    <name type="scientific">Vanessa tameamea</name>
    <name type="common">Kamehameha butterfly</name>
    <dbReference type="NCBI Taxonomy" id="334116"/>
    <lineage>
        <taxon>Eukaryota</taxon>
        <taxon>Metazoa</taxon>
        <taxon>Ecdysozoa</taxon>
        <taxon>Arthropoda</taxon>
        <taxon>Hexapoda</taxon>
        <taxon>Insecta</taxon>
        <taxon>Pterygota</taxon>
        <taxon>Neoptera</taxon>
        <taxon>Endopterygota</taxon>
        <taxon>Lepidoptera</taxon>
        <taxon>Glossata</taxon>
        <taxon>Ditrysia</taxon>
        <taxon>Papilionoidea</taxon>
        <taxon>Nymphalidae</taxon>
        <taxon>Nymphalinae</taxon>
        <taxon>Vanessa</taxon>
    </lineage>
</organism>
<accession>A0A8B8IWL3</accession>
<dbReference type="Pfam" id="PF02949">
    <property type="entry name" value="7tm_6"/>
    <property type="match status" value="2"/>
</dbReference>
<dbReference type="GeneID" id="113404325"/>
<evidence type="ECO:0000313" key="12">
    <source>
        <dbReference type="RefSeq" id="XP_026500977.2"/>
    </source>
</evidence>
<name>A0A8B8IWL3_VANTA</name>
<keyword evidence="2" id="KW-1003">Cell membrane</keyword>
<keyword evidence="3" id="KW-0716">Sensory transduction</keyword>
<evidence type="ECO:0000313" key="11">
    <source>
        <dbReference type="Proteomes" id="UP001652626"/>
    </source>
</evidence>
<feature type="transmembrane region" description="Helical" evidence="10">
    <location>
        <begin position="150"/>
        <end position="171"/>
    </location>
</feature>
<dbReference type="PANTHER" id="PTHR21137">
    <property type="entry name" value="ODORANT RECEPTOR"/>
    <property type="match status" value="1"/>
</dbReference>
<feature type="transmembrane region" description="Helical" evidence="10">
    <location>
        <begin position="412"/>
        <end position="432"/>
    </location>
</feature>
<evidence type="ECO:0000256" key="2">
    <source>
        <dbReference type="ARBA" id="ARBA00022475"/>
    </source>
</evidence>
<evidence type="ECO:0000256" key="8">
    <source>
        <dbReference type="ARBA" id="ARBA00023170"/>
    </source>
</evidence>
<dbReference type="GO" id="GO:0005549">
    <property type="term" value="F:odorant binding"/>
    <property type="evidence" value="ECO:0007669"/>
    <property type="project" value="InterPro"/>
</dbReference>
<keyword evidence="11" id="KW-1185">Reference proteome</keyword>
<sequence>MLTWSFFVTLAIAYAALPLLLPGRHFPEDLFVVYGLEPMTETPNYEIALTSELLIILVCNYTLADVSAFIIIVIGYIEAQMIALSGEMLNVWDDAEKHYNNTNQSILMVSKTQKDYLRTKIINEHVADQLKQIITFHTTNINLLNDFESIFRVTMAVEFGFIIIGIVAVLLGRIENTFMELPYTFIQLFVSCLIGQKMINASNVFENAVYSCKWENFDNSNMKIVLVILQNAQKPLKLTAGGLTTLDFVCLMSVVKSTFSFYTTLKSMMKLSLGKFGLNHCDLPTLFSNVAFFLRFITINIDRHYKKRIPFVNYVIVTIAAVCYIYIYVFSMFWFVFVRCRQTGDFIAAAVVFSLGTNSETYATKMIFMIIYKKTVQDIVQRYLACDKQVEKGTRFHDNLQKRLIKIKKRTMAVSVFLIVMGISYSIQPILLPGRHFAEDLYVVYGLEPMFESPNYEIALISETITIIVGTYTLAGITAFILIIIGYIEAQMLALSDEMLNLWDDAEKHYNNSKRSIAYNSTIQEEELKLKIINEHIANRLKQIIPFHISNINLLNEFETLFRITMAVEFGLIIIGTVAELLGRIENTFMELPYTLIQMYVDCFIGQRLIDASFVFERAVYDCKWENFNKSNLKTILLILQNAQKPLKLTAGGLTTLDFVSLMSVIKFTYSFYTTLQSCVG</sequence>
<dbReference type="OMA" id="ININIFH"/>
<evidence type="ECO:0000256" key="1">
    <source>
        <dbReference type="ARBA" id="ARBA00004651"/>
    </source>
</evidence>
<reference evidence="12" key="1">
    <citation type="submission" date="2025-08" db="UniProtKB">
        <authorList>
            <consortium name="RefSeq"/>
        </authorList>
    </citation>
    <scope>IDENTIFICATION</scope>
    <source>
        <tissue evidence="12">Whole body</tissue>
    </source>
</reference>
<dbReference type="OrthoDB" id="7550533at2759"/>
<evidence type="ECO:0000256" key="3">
    <source>
        <dbReference type="ARBA" id="ARBA00022606"/>
    </source>
</evidence>
<feature type="transmembrane region" description="Helical" evidence="10">
    <location>
        <begin position="311"/>
        <end position="334"/>
    </location>
</feature>
<dbReference type="GO" id="GO:0007165">
    <property type="term" value="P:signal transduction"/>
    <property type="evidence" value="ECO:0007669"/>
    <property type="project" value="UniProtKB-KW"/>
</dbReference>
<comment type="subcellular location">
    <subcellularLocation>
        <location evidence="1">Cell membrane</location>
        <topology evidence="1">Multi-pass membrane protein</topology>
    </subcellularLocation>
</comment>
<feature type="transmembrane region" description="Helical" evidence="10">
    <location>
        <begin position="465"/>
        <end position="488"/>
    </location>
</feature>
<dbReference type="RefSeq" id="XP_026500977.2">
    <property type="nucleotide sequence ID" value="XM_026645192.2"/>
</dbReference>
<keyword evidence="9" id="KW-0807">Transducer</keyword>
<keyword evidence="5" id="KW-0552">Olfaction</keyword>
<evidence type="ECO:0000256" key="10">
    <source>
        <dbReference type="SAM" id="Phobius"/>
    </source>
</evidence>
<keyword evidence="7 10" id="KW-0472">Membrane</keyword>
<keyword evidence="8" id="KW-0675">Receptor</keyword>
<proteinExistence type="predicted"/>
<feature type="transmembrane region" description="Helical" evidence="10">
    <location>
        <begin position="238"/>
        <end position="263"/>
    </location>
</feature>
<feature type="transmembrane region" description="Helical" evidence="10">
    <location>
        <begin position="53"/>
        <end position="77"/>
    </location>
</feature>
<evidence type="ECO:0000256" key="6">
    <source>
        <dbReference type="ARBA" id="ARBA00022989"/>
    </source>
</evidence>
<dbReference type="Proteomes" id="UP001652626">
    <property type="component" value="Chromosome 17"/>
</dbReference>
<dbReference type="InterPro" id="IPR004117">
    <property type="entry name" value="7tm6_olfct_rcpt"/>
</dbReference>
<dbReference type="GO" id="GO:0005886">
    <property type="term" value="C:plasma membrane"/>
    <property type="evidence" value="ECO:0007669"/>
    <property type="project" value="UniProtKB-SubCell"/>
</dbReference>
<dbReference type="GO" id="GO:0004984">
    <property type="term" value="F:olfactory receptor activity"/>
    <property type="evidence" value="ECO:0007669"/>
    <property type="project" value="InterPro"/>
</dbReference>
<gene>
    <name evidence="12" type="primary">LOC113404325</name>
</gene>
<evidence type="ECO:0000256" key="7">
    <source>
        <dbReference type="ARBA" id="ARBA00023136"/>
    </source>
</evidence>
<keyword evidence="4 10" id="KW-0812">Transmembrane</keyword>
<dbReference type="AlphaFoldDB" id="A0A8B8IWL3"/>